<dbReference type="Proteomes" id="UP001489004">
    <property type="component" value="Unassembled WGS sequence"/>
</dbReference>
<evidence type="ECO:0000259" key="1">
    <source>
        <dbReference type="Pfam" id="PF24626"/>
    </source>
</evidence>
<comment type="caution">
    <text evidence="2">The sequence shown here is derived from an EMBL/GenBank/DDBJ whole genome shotgun (WGS) entry which is preliminary data.</text>
</comment>
<accession>A0AAW1QNN2</accession>
<dbReference type="InterPro" id="IPR036397">
    <property type="entry name" value="RNaseH_sf"/>
</dbReference>
<dbReference type="AlphaFoldDB" id="A0AAW1QNN2"/>
<feature type="domain" description="Tf2-1-like SH3-like" evidence="1">
    <location>
        <begin position="115"/>
        <end position="173"/>
    </location>
</feature>
<protein>
    <recommendedName>
        <fullName evidence="1">Tf2-1-like SH3-like domain-containing protein</fullName>
    </recommendedName>
</protein>
<dbReference type="InterPro" id="IPR056924">
    <property type="entry name" value="SH3_Tf2-1"/>
</dbReference>
<name>A0AAW1QNN2_9CHLO</name>
<evidence type="ECO:0000313" key="2">
    <source>
        <dbReference type="EMBL" id="KAK9823134.1"/>
    </source>
</evidence>
<dbReference type="Pfam" id="PF24626">
    <property type="entry name" value="SH3_Tf2-1"/>
    <property type="match status" value="1"/>
</dbReference>
<dbReference type="PANTHER" id="PTHR37984">
    <property type="entry name" value="PROTEIN CBG26694"/>
    <property type="match status" value="1"/>
</dbReference>
<reference evidence="2 3" key="1">
    <citation type="journal article" date="2024" name="Nat. Commun.">
        <title>Phylogenomics reveals the evolutionary origins of lichenization in chlorophyte algae.</title>
        <authorList>
            <person name="Puginier C."/>
            <person name="Libourel C."/>
            <person name="Otte J."/>
            <person name="Skaloud P."/>
            <person name="Haon M."/>
            <person name="Grisel S."/>
            <person name="Petersen M."/>
            <person name="Berrin J.G."/>
            <person name="Delaux P.M."/>
            <person name="Dal Grande F."/>
            <person name="Keller J."/>
        </authorList>
    </citation>
    <scope>NUCLEOTIDE SEQUENCE [LARGE SCALE GENOMIC DNA]</scope>
    <source>
        <strain evidence="2 3">SAG 2043</strain>
    </source>
</reference>
<keyword evidence="3" id="KW-1185">Reference proteome</keyword>
<evidence type="ECO:0000313" key="3">
    <source>
        <dbReference type="Proteomes" id="UP001489004"/>
    </source>
</evidence>
<dbReference type="InterPro" id="IPR050951">
    <property type="entry name" value="Retrovirus_Pol_polyprotein"/>
</dbReference>
<proteinExistence type="predicted"/>
<sequence>MNRTLEEMLRHYCGEPHIQSQWEDLLPLAEFSYNSTPQTSTGHSPFYLNYGQDPLTPATLAISEITPSLQVPVEDEWLIKLNQALAAPQESIKRATDAQAAYADRHRRDITLKPGDKVYIEARALPPNKCGSKISPLRRGPYEVLDAVGPVAYRVKIPGKWRIHNVFHVSQLTLLTPQRPNIRDRVPDRIVTFGSGKQRPFLVEFADGSAYDTDWITKSDLMRLAPHLYASFVRSLAMDPMRYIQ</sequence>
<dbReference type="PANTHER" id="PTHR37984:SF5">
    <property type="entry name" value="PROTEIN NYNRIN-LIKE"/>
    <property type="match status" value="1"/>
</dbReference>
<dbReference type="Gene3D" id="3.30.420.10">
    <property type="entry name" value="Ribonuclease H-like superfamily/Ribonuclease H"/>
    <property type="match status" value="1"/>
</dbReference>
<dbReference type="EMBL" id="JALJOR010000002">
    <property type="protein sequence ID" value="KAK9823134.1"/>
    <property type="molecule type" value="Genomic_DNA"/>
</dbReference>
<gene>
    <name evidence="2" type="ORF">WJX72_000498</name>
</gene>
<dbReference type="InterPro" id="IPR012337">
    <property type="entry name" value="RNaseH-like_sf"/>
</dbReference>
<dbReference type="SUPFAM" id="SSF53098">
    <property type="entry name" value="Ribonuclease H-like"/>
    <property type="match status" value="1"/>
</dbReference>
<organism evidence="2 3">
    <name type="scientific">[Myrmecia] bisecta</name>
    <dbReference type="NCBI Taxonomy" id="41462"/>
    <lineage>
        <taxon>Eukaryota</taxon>
        <taxon>Viridiplantae</taxon>
        <taxon>Chlorophyta</taxon>
        <taxon>core chlorophytes</taxon>
        <taxon>Trebouxiophyceae</taxon>
        <taxon>Trebouxiales</taxon>
        <taxon>Trebouxiaceae</taxon>
        <taxon>Myrmecia</taxon>
    </lineage>
</organism>
<dbReference type="GO" id="GO:0003676">
    <property type="term" value="F:nucleic acid binding"/>
    <property type="evidence" value="ECO:0007669"/>
    <property type="project" value="InterPro"/>
</dbReference>